<protein>
    <submittedName>
        <fullName evidence="1">GTP cyclohydrolase I FolE2</fullName>
    </submittedName>
</protein>
<keyword evidence="2" id="KW-1185">Reference proteome</keyword>
<proteinExistence type="predicted"/>
<comment type="caution">
    <text evidence="1">The sequence shown here is derived from an EMBL/GenBank/DDBJ whole genome shotgun (WGS) entry which is preliminary data.</text>
</comment>
<organism evidence="1 2">
    <name type="scientific">Imbroritus primus</name>
    <dbReference type="NCBI Taxonomy" id="3058603"/>
    <lineage>
        <taxon>Bacteria</taxon>
        <taxon>Pseudomonadati</taxon>
        <taxon>Pseudomonadota</taxon>
        <taxon>Betaproteobacteria</taxon>
        <taxon>Burkholderiales</taxon>
        <taxon>Burkholderiaceae</taxon>
        <taxon>Imbroritus</taxon>
    </lineage>
</organism>
<evidence type="ECO:0000313" key="2">
    <source>
        <dbReference type="Proteomes" id="UP000004277"/>
    </source>
</evidence>
<evidence type="ECO:0000313" key="1">
    <source>
        <dbReference type="EMBL" id="TMS58417.1"/>
    </source>
</evidence>
<name>A0ACD3SQL7_9BURK</name>
<dbReference type="Proteomes" id="UP000004277">
    <property type="component" value="Unassembled WGS sequence"/>
</dbReference>
<reference evidence="1" key="1">
    <citation type="submission" date="2019-05" db="EMBL/GenBank/DDBJ databases">
        <title>Revised genome assembly of Burkholderiaceae (previously Ralstonia) sp. PBA.</title>
        <authorList>
            <person name="Gan H.M."/>
        </authorList>
    </citation>
    <scope>NUCLEOTIDE SEQUENCE</scope>
    <source>
        <strain evidence="1">PBA</strain>
    </source>
</reference>
<gene>
    <name evidence="1" type="ORF">MW7_006680</name>
</gene>
<sequence length="270" mass="30387">MNAPDLMRLPDVQATLDHRNLIIQRVGVKSVVYPVRVRTAQGDQPSVATVDMMVRLPAHAKGTHMSRFLEVLEGHDEALDADALHRMLDVMLARLEAEYGLIEMRLPYFVRKTAPVSGVHSLLDYQLTLRVERGNAGLERTVQVQVPVTSLCPCSKNISRYGAHNQRSHIIIAARLAAGARLEVEELIAVAEQSASCELWGLLKRPDEKYVTERAYENPKFVEDLVRDIATRLDDDARIDHYSVSSENFESIHNHSAYAWIEGPTKARRS</sequence>
<dbReference type="EMBL" id="AKCV02000015">
    <property type="protein sequence ID" value="TMS58417.1"/>
    <property type="molecule type" value="Genomic_DNA"/>
</dbReference>
<accession>A0ACD3SQL7</accession>